<feature type="region of interest" description="Disordered" evidence="1">
    <location>
        <begin position="179"/>
        <end position="201"/>
    </location>
</feature>
<evidence type="ECO:0000313" key="2">
    <source>
        <dbReference type="EMBL" id="KAJ4357479.1"/>
    </source>
</evidence>
<name>A0A9W8XS22_9PLEO</name>
<dbReference type="RefSeq" id="XP_056074338.1">
    <property type="nucleotide sequence ID" value="XM_056210865.1"/>
</dbReference>
<keyword evidence="3" id="KW-1185">Reference proteome</keyword>
<protein>
    <submittedName>
        <fullName evidence="2">Uncharacterized protein</fullName>
    </submittedName>
</protein>
<dbReference type="OrthoDB" id="3793580at2759"/>
<evidence type="ECO:0000256" key="1">
    <source>
        <dbReference type="SAM" id="MobiDB-lite"/>
    </source>
</evidence>
<dbReference type="EMBL" id="JAPEUX010000002">
    <property type="protein sequence ID" value="KAJ4357479.1"/>
    <property type="molecule type" value="Genomic_DNA"/>
</dbReference>
<dbReference type="AlphaFoldDB" id="A0A9W8XS22"/>
<comment type="caution">
    <text evidence="2">The sequence shown here is derived from an EMBL/GenBank/DDBJ whole genome shotgun (WGS) entry which is preliminary data.</text>
</comment>
<accession>A0A9W8XS22</accession>
<gene>
    <name evidence="2" type="ORF">N0V89_002055</name>
</gene>
<proteinExistence type="predicted"/>
<dbReference type="Proteomes" id="UP001140513">
    <property type="component" value="Unassembled WGS sequence"/>
</dbReference>
<evidence type="ECO:0000313" key="3">
    <source>
        <dbReference type="Proteomes" id="UP001140513"/>
    </source>
</evidence>
<organism evidence="2 3">
    <name type="scientific">Didymosphaeria variabile</name>
    <dbReference type="NCBI Taxonomy" id="1932322"/>
    <lineage>
        <taxon>Eukaryota</taxon>
        <taxon>Fungi</taxon>
        <taxon>Dikarya</taxon>
        <taxon>Ascomycota</taxon>
        <taxon>Pezizomycotina</taxon>
        <taxon>Dothideomycetes</taxon>
        <taxon>Pleosporomycetidae</taxon>
        <taxon>Pleosporales</taxon>
        <taxon>Massarineae</taxon>
        <taxon>Didymosphaeriaceae</taxon>
        <taxon>Didymosphaeria</taxon>
    </lineage>
</organism>
<reference evidence="2" key="1">
    <citation type="submission" date="2022-10" db="EMBL/GenBank/DDBJ databases">
        <title>Tapping the CABI collections for fungal endophytes: first genome assemblies for Collariella, Neodidymelliopsis, Ascochyta clinopodiicola, Didymella pomorum, Didymosphaeria variabile, Neocosmospora piperis and Neocucurbitaria cava.</title>
        <authorList>
            <person name="Hill R."/>
        </authorList>
    </citation>
    <scope>NUCLEOTIDE SEQUENCE</scope>
    <source>
        <strain evidence="2">IMI 356815</strain>
    </source>
</reference>
<sequence length="319" mass="36354">MCHARLKDYNPEERMSWSELLQYNREFIRNQRRSTAYSWFPVFENARLTPVLLSLQDYGCLIIDARGGGNRIVQENPNAKTPGPWCEVMDRAYIRFLLPTDHPRIAMPSVRMLGMQLSSLKDIDMVYYYEYTEYEPGVIVPKTNKVRLARPVMTEEAFEEAETKAPSYKHFISTVRAKGPKSAGATTSKHRHAPTKDDLKSQKWTRCGDNELPVITEEDIEQGSQGKRGFGVELPVSKAVKPVIMSVAFKQWPPHPIGGDLAQLLEFTMLGVGMQPLFKEEDELRSKEAQHWHKVDGELTVEDAIAKRISELTLAANKD</sequence>
<dbReference type="GeneID" id="80905585"/>